<dbReference type="AlphaFoldDB" id="A0AA88D358"/>
<dbReference type="Proteomes" id="UP001187192">
    <property type="component" value="Unassembled WGS sequence"/>
</dbReference>
<comment type="caution">
    <text evidence="1">The sequence shown here is derived from an EMBL/GenBank/DDBJ whole genome shotgun (WGS) entry which is preliminary data.</text>
</comment>
<accession>A0AA88D358</accession>
<reference evidence="1" key="1">
    <citation type="submission" date="2023-07" db="EMBL/GenBank/DDBJ databases">
        <title>draft genome sequence of fig (Ficus carica).</title>
        <authorList>
            <person name="Takahashi T."/>
            <person name="Nishimura K."/>
        </authorList>
    </citation>
    <scope>NUCLEOTIDE SEQUENCE</scope>
</reference>
<proteinExistence type="predicted"/>
<keyword evidence="2" id="KW-1185">Reference proteome</keyword>
<dbReference type="EMBL" id="BTGU01000014">
    <property type="protein sequence ID" value="GMN42550.1"/>
    <property type="molecule type" value="Genomic_DNA"/>
</dbReference>
<evidence type="ECO:0000313" key="1">
    <source>
        <dbReference type="EMBL" id="GMN42550.1"/>
    </source>
</evidence>
<gene>
    <name evidence="1" type="ORF">TIFTF001_011762</name>
</gene>
<name>A0AA88D358_FICCA</name>
<sequence length="77" mass="8499">MKKKKKGIHYKYFQPIDINGSSSQVLLTAVDRLPNRRSAANGGFNFHDLVGMATRLDGVGECFLVPIRVSKIVPILA</sequence>
<protein>
    <submittedName>
        <fullName evidence="1">Uncharacterized protein</fullName>
    </submittedName>
</protein>
<organism evidence="1 2">
    <name type="scientific">Ficus carica</name>
    <name type="common">Common fig</name>
    <dbReference type="NCBI Taxonomy" id="3494"/>
    <lineage>
        <taxon>Eukaryota</taxon>
        <taxon>Viridiplantae</taxon>
        <taxon>Streptophyta</taxon>
        <taxon>Embryophyta</taxon>
        <taxon>Tracheophyta</taxon>
        <taxon>Spermatophyta</taxon>
        <taxon>Magnoliopsida</taxon>
        <taxon>eudicotyledons</taxon>
        <taxon>Gunneridae</taxon>
        <taxon>Pentapetalae</taxon>
        <taxon>rosids</taxon>
        <taxon>fabids</taxon>
        <taxon>Rosales</taxon>
        <taxon>Moraceae</taxon>
        <taxon>Ficeae</taxon>
        <taxon>Ficus</taxon>
    </lineage>
</organism>
<evidence type="ECO:0000313" key="2">
    <source>
        <dbReference type="Proteomes" id="UP001187192"/>
    </source>
</evidence>